<accession>A2GF19</accession>
<gene>
    <name evidence="10" type="ORF">TVAG_440270</name>
</gene>
<keyword evidence="9" id="KW-1133">Transmembrane helix</keyword>
<dbReference type="OrthoDB" id="10510366at2759"/>
<comment type="subcellular location">
    <subcellularLocation>
        <location evidence="1">Cell envelope</location>
    </subcellularLocation>
    <subcellularLocation>
        <location evidence="2">Cell outer membrane</location>
    </subcellularLocation>
    <subcellularLocation>
        <location evidence="3">Secreted</location>
    </subcellularLocation>
</comment>
<evidence type="ECO:0000256" key="3">
    <source>
        <dbReference type="ARBA" id="ARBA00004613"/>
    </source>
</evidence>
<evidence type="ECO:0000256" key="6">
    <source>
        <dbReference type="ARBA" id="ARBA00023136"/>
    </source>
</evidence>
<sequence>MLLLFLPQFINSLFDLSNILEGVGVPSLLDNNNSSQNLTDIESRINAGFTIYTKNETANTLRINREFYLCSVEIKTSTFKNNYAFGAVTGGPCGGAVYGYRSSFHIIGSNFSNNQAIDGGAISFTECNALLQLLQENNNQARNKFSSNTAFCSGGAIFFEGQAKNHFDNNLQIWDSNFSNNTAYQTGGAIHATIESQVSIINSKFDQNRAGDNGGAIYTINSDLYLFDSCIVANRAGKNEYNSTDQYSSDSDKLYRMEEQLTRKFLCRGCGGVAFIVIDLQYNLLQLSQDTNYSKSFYSQQCTYYNNHMYRGILQQSYNYNLSELTNITGYNIMVQNEYNKTIKFQTYSDYFKGNFQSSTIRIGDVELYYYSHQPSQIANCSTNETLSIQTTNISQAKSTNKSGDSISKVATPTNYTYVATPITRLPKATTQSPKTYPTTTHYTTISRPPSAFPRTPVSTPFSTMFTTPHSTPHSTPFSTAFSTAHKTPFITVFSTPHSTPLSTAHSTPHSTAHSTPHSTAHSTPHSTAHSTPHSTPHSTAHSTAHSTPNSTPNSTPHSTGHSTPHSTPHSTAYFTPLSTPYIPPIVKSKPTDVTGESSGYTKSLTEVQYQYHTNSTTETSIAVGNEINKTETNITTIAYANTSVLTWVITSGVETTSTVTWTYIQSNTTTLTVSTTLVEKNTSIKASEGNEEDNTSTLSLVETKTIVTTYTMTLVMTETNIIIPLDDSTVGSNVKSGTIILIAVLCLVAVFCLAIIGLFLYRKSHNKSSESESSINDDSDLFNDETRQQQTIVTFNADDDNTMLSTFNMGTDNIEDNEESLNDDDEMFLNAEF</sequence>
<dbReference type="VEuPathDB" id="TrichDB:TVAG_440270"/>
<keyword evidence="6 9" id="KW-0472">Membrane</keyword>
<feature type="region of interest" description="Disordered" evidence="8">
    <location>
        <begin position="498"/>
        <end position="574"/>
    </location>
</feature>
<dbReference type="PANTHER" id="PTHR46155">
    <property type="entry name" value="BIFUNCTIONAL INHIBITOR/LIPID-TRANSFER PROTEIN/SEED STORAGE 2S ALBUMIN SUPERFAMILY PROTEIN"/>
    <property type="match status" value="1"/>
</dbReference>
<dbReference type="Pfam" id="PF02415">
    <property type="entry name" value="Chlam_PMP"/>
    <property type="match status" value="2"/>
</dbReference>
<feature type="compositionally biased region" description="Low complexity" evidence="8">
    <location>
        <begin position="430"/>
        <end position="445"/>
    </location>
</feature>
<dbReference type="Proteomes" id="UP000001542">
    <property type="component" value="Unassembled WGS sequence"/>
</dbReference>
<evidence type="ECO:0000256" key="5">
    <source>
        <dbReference type="ARBA" id="ARBA00022729"/>
    </source>
</evidence>
<dbReference type="PANTHER" id="PTHR46155:SF1">
    <property type="entry name" value="BIFUNCTIONAL INHIBITOR_LIPID-TRANSFER PROTEIN_SEED STORAGE 2S ALBUMIN SUPERFAMILY PROTEIN"/>
    <property type="match status" value="1"/>
</dbReference>
<keyword evidence="11" id="KW-1185">Reference proteome</keyword>
<evidence type="ECO:0000256" key="7">
    <source>
        <dbReference type="ARBA" id="ARBA00023237"/>
    </source>
</evidence>
<reference evidence="10" key="1">
    <citation type="submission" date="2006-10" db="EMBL/GenBank/DDBJ databases">
        <authorList>
            <person name="Amadeo P."/>
            <person name="Zhao Q."/>
            <person name="Wortman J."/>
            <person name="Fraser-Liggett C."/>
            <person name="Carlton J."/>
        </authorList>
    </citation>
    <scope>NUCLEOTIDE SEQUENCE</scope>
    <source>
        <strain evidence="10">G3</strain>
    </source>
</reference>
<reference evidence="10" key="2">
    <citation type="journal article" date="2007" name="Science">
        <title>Draft genome sequence of the sexually transmitted pathogen Trichomonas vaginalis.</title>
        <authorList>
            <person name="Carlton J.M."/>
            <person name="Hirt R.P."/>
            <person name="Silva J.C."/>
            <person name="Delcher A.L."/>
            <person name="Schatz M."/>
            <person name="Zhao Q."/>
            <person name="Wortman J.R."/>
            <person name="Bidwell S.L."/>
            <person name="Alsmark U.C.M."/>
            <person name="Besteiro S."/>
            <person name="Sicheritz-Ponten T."/>
            <person name="Noel C.J."/>
            <person name="Dacks J.B."/>
            <person name="Foster P.G."/>
            <person name="Simillion C."/>
            <person name="Van de Peer Y."/>
            <person name="Miranda-Saavedra D."/>
            <person name="Barton G.J."/>
            <person name="Westrop G.D."/>
            <person name="Mueller S."/>
            <person name="Dessi D."/>
            <person name="Fiori P.L."/>
            <person name="Ren Q."/>
            <person name="Paulsen I."/>
            <person name="Zhang H."/>
            <person name="Bastida-Corcuera F.D."/>
            <person name="Simoes-Barbosa A."/>
            <person name="Brown M.T."/>
            <person name="Hayes R.D."/>
            <person name="Mukherjee M."/>
            <person name="Okumura C.Y."/>
            <person name="Schneider R."/>
            <person name="Smith A.J."/>
            <person name="Vanacova S."/>
            <person name="Villalvazo M."/>
            <person name="Haas B.J."/>
            <person name="Pertea M."/>
            <person name="Feldblyum T.V."/>
            <person name="Utterback T.R."/>
            <person name="Shu C.L."/>
            <person name="Osoegawa K."/>
            <person name="de Jong P.J."/>
            <person name="Hrdy I."/>
            <person name="Horvathova L."/>
            <person name="Zubacova Z."/>
            <person name="Dolezal P."/>
            <person name="Malik S.B."/>
            <person name="Logsdon J.M. Jr."/>
            <person name="Henze K."/>
            <person name="Gupta A."/>
            <person name="Wang C.C."/>
            <person name="Dunne R.L."/>
            <person name="Upcroft J.A."/>
            <person name="Upcroft P."/>
            <person name="White O."/>
            <person name="Salzberg S.L."/>
            <person name="Tang P."/>
            <person name="Chiu C.-H."/>
            <person name="Lee Y.-S."/>
            <person name="Embley T.M."/>
            <person name="Coombs G.H."/>
            <person name="Mottram J.C."/>
            <person name="Tachezy J."/>
            <person name="Fraser-Liggett C.M."/>
            <person name="Johnson P.J."/>
        </authorList>
    </citation>
    <scope>NUCLEOTIDE SEQUENCE [LARGE SCALE GENOMIC DNA]</scope>
    <source>
        <strain evidence="10">G3</strain>
    </source>
</reference>
<dbReference type="AlphaFoldDB" id="A2GF19"/>
<evidence type="ECO:0000256" key="8">
    <source>
        <dbReference type="SAM" id="MobiDB-lite"/>
    </source>
</evidence>
<feature type="transmembrane region" description="Helical" evidence="9">
    <location>
        <begin position="740"/>
        <end position="762"/>
    </location>
</feature>
<evidence type="ECO:0000313" key="10">
    <source>
        <dbReference type="EMBL" id="EAX84248.1"/>
    </source>
</evidence>
<keyword evidence="9" id="KW-0812">Transmembrane</keyword>
<dbReference type="InParanoid" id="A2GF19"/>
<dbReference type="InterPro" id="IPR003368">
    <property type="entry name" value="POMP_repeat"/>
</dbReference>
<name>A2GF19_TRIV3</name>
<evidence type="ECO:0000256" key="1">
    <source>
        <dbReference type="ARBA" id="ARBA00004196"/>
    </source>
</evidence>
<keyword evidence="5" id="KW-0732">Signal</keyword>
<evidence type="ECO:0000313" key="11">
    <source>
        <dbReference type="Proteomes" id="UP000001542"/>
    </source>
</evidence>
<dbReference type="VEuPathDB" id="TrichDB:TVAGG3_0368720"/>
<keyword evidence="7" id="KW-0998">Cell outer membrane</keyword>
<evidence type="ECO:0000256" key="4">
    <source>
        <dbReference type="ARBA" id="ARBA00022525"/>
    </source>
</evidence>
<organism evidence="10 11">
    <name type="scientific">Trichomonas vaginalis (strain ATCC PRA-98 / G3)</name>
    <dbReference type="NCBI Taxonomy" id="412133"/>
    <lineage>
        <taxon>Eukaryota</taxon>
        <taxon>Metamonada</taxon>
        <taxon>Parabasalia</taxon>
        <taxon>Trichomonadida</taxon>
        <taxon>Trichomonadidae</taxon>
        <taxon>Trichomonas</taxon>
    </lineage>
</organism>
<keyword evidence="4" id="KW-0964">Secreted</keyword>
<feature type="region of interest" description="Disordered" evidence="8">
    <location>
        <begin position="429"/>
        <end position="454"/>
    </location>
</feature>
<dbReference type="EMBL" id="DS115466">
    <property type="protein sequence ID" value="EAX84248.1"/>
    <property type="molecule type" value="Genomic_DNA"/>
</dbReference>
<evidence type="ECO:0000256" key="9">
    <source>
        <dbReference type="SAM" id="Phobius"/>
    </source>
</evidence>
<dbReference type="KEGG" id="tva:4741881"/>
<evidence type="ECO:0000256" key="2">
    <source>
        <dbReference type="ARBA" id="ARBA00004442"/>
    </source>
</evidence>
<dbReference type="GO" id="GO:0005576">
    <property type="term" value="C:extracellular region"/>
    <property type="evidence" value="ECO:0007669"/>
    <property type="project" value="UniProtKB-SubCell"/>
</dbReference>
<protein>
    <submittedName>
        <fullName evidence="10">Polymorphic outer membrane protein, putative</fullName>
    </submittedName>
</protein>
<proteinExistence type="predicted"/>
<dbReference type="NCBIfam" id="TIGR01376">
    <property type="entry name" value="POMP_repeat"/>
    <property type="match status" value="2"/>
</dbReference>